<evidence type="ECO:0000313" key="1">
    <source>
        <dbReference type="EMBL" id="KAI3774383.1"/>
    </source>
</evidence>
<reference evidence="2" key="1">
    <citation type="journal article" date="2022" name="Mol. Ecol. Resour.">
        <title>The genomes of chicory, endive, great burdock and yacon provide insights into Asteraceae palaeo-polyploidization history and plant inulin production.</title>
        <authorList>
            <person name="Fan W."/>
            <person name="Wang S."/>
            <person name="Wang H."/>
            <person name="Wang A."/>
            <person name="Jiang F."/>
            <person name="Liu H."/>
            <person name="Zhao H."/>
            <person name="Xu D."/>
            <person name="Zhang Y."/>
        </authorList>
    </citation>
    <scope>NUCLEOTIDE SEQUENCE [LARGE SCALE GENOMIC DNA]</scope>
    <source>
        <strain evidence="2">cv. Yunnan</strain>
    </source>
</reference>
<reference evidence="1 2" key="2">
    <citation type="journal article" date="2022" name="Mol. Ecol. Resour.">
        <title>The genomes of chicory, endive, great burdock and yacon provide insights into Asteraceae paleo-polyploidization history and plant inulin production.</title>
        <authorList>
            <person name="Fan W."/>
            <person name="Wang S."/>
            <person name="Wang H."/>
            <person name="Wang A."/>
            <person name="Jiang F."/>
            <person name="Liu H."/>
            <person name="Zhao H."/>
            <person name="Xu D."/>
            <person name="Zhang Y."/>
        </authorList>
    </citation>
    <scope>NUCLEOTIDE SEQUENCE [LARGE SCALE GENOMIC DNA]</scope>
    <source>
        <strain evidence="2">cv. Yunnan</strain>
        <tissue evidence="1">Leaves</tissue>
    </source>
</reference>
<dbReference type="Proteomes" id="UP001056120">
    <property type="component" value="Linkage Group LG16"/>
</dbReference>
<gene>
    <name evidence="1" type="ORF">L1987_48936</name>
</gene>
<name>A0ACB9FSP3_9ASTR</name>
<accession>A0ACB9FSP3</accession>
<evidence type="ECO:0000313" key="2">
    <source>
        <dbReference type="Proteomes" id="UP001056120"/>
    </source>
</evidence>
<protein>
    <submittedName>
        <fullName evidence="1">Uncharacterized protein</fullName>
    </submittedName>
</protein>
<dbReference type="EMBL" id="CM042033">
    <property type="protein sequence ID" value="KAI3774383.1"/>
    <property type="molecule type" value="Genomic_DNA"/>
</dbReference>
<comment type="caution">
    <text evidence="1">The sequence shown here is derived from an EMBL/GenBank/DDBJ whole genome shotgun (WGS) entry which is preliminary data.</text>
</comment>
<keyword evidence="2" id="KW-1185">Reference proteome</keyword>
<sequence length="70" mass="7679">MPPVNSPARGFSVRCGRAQRAGTATAAAVVVIESGIHGIFLCNEGWRSKGEMRSFLLSFCLFPDFMERDE</sequence>
<organism evidence="1 2">
    <name type="scientific">Smallanthus sonchifolius</name>
    <dbReference type="NCBI Taxonomy" id="185202"/>
    <lineage>
        <taxon>Eukaryota</taxon>
        <taxon>Viridiplantae</taxon>
        <taxon>Streptophyta</taxon>
        <taxon>Embryophyta</taxon>
        <taxon>Tracheophyta</taxon>
        <taxon>Spermatophyta</taxon>
        <taxon>Magnoliopsida</taxon>
        <taxon>eudicotyledons</taxon>
        <taxon>Gunneridae</taxon>
        <taxon>Pentapetalae</taxon>
        <taxon>asterids</taxon>
        <taxon>campanulids</taxon>
        <taxon>Asterales</taxon>
        <taxon>Asteraceae</taxon>
        <taxon>Asteroideae</taxon>
        <taxon>Heliantheae alliance</taxon>
        <taxon>Millerieae</taxon>
        <taxon>Smallanthus</taxon>
    </lineage>
</organism>
<proteinExistence type="predicted"/>